<gene>
    <name evidence="7" type="ORF">L3049_05100</name>
</gene>
<dbReference type="Pfam" id="PF17851">
    <property type="entry name" value="GH43_C2"/>
    <property type="match status" value="1"/>
</dbReference>
<evidence type="ECO:0000256" key="5">
    <source>
        <dbReference type="SAM" id="SignalP"/>
    </source>
</evidence>
<dbReference type="Proteomes" id="UP001528920">
    <property type="component" value="Unassembled WGS sequence"/>
</dbReference>
<sequence>MKILVSTILFQLVLISQCLAQLWSPDLGDGNFKNPIVFADYSDPDLIRVNDDFYMVSSSFNCMPGIPILHSKDMVNWKIINHVYQSLPLEKYNKPAHGEGCWAPSIRYHDDKFYVYFCTPEDGLFMAVTDNPIAEWELTHVVEVGNWEDPCPLWDDDGNAYLVRSKLGGNKLILHKMTQDGKRLLDNGTIIFDDQDKAPIIEGPKFLKKEGYYYIMAPAGGVSEGWQTVLRATNIYGPYESKKVMHQGNTAINGPHQGGLVELKSGEWWFAHFQDRASYGRIVHLQAVTWQDGWPMMGIDINNDGIGEPVKEYALPNVGHRYAVRIPQTGDEFNIVDLGLQWQWQANPKEEWYSLNKNEGCLRLNAVQNLTQYGNLWHVPNLLLQKIPAPQFMATTKVNCHLELSGERCGLVVMGRHWAYVGIVKEEESLRVAMFKGEYSRHMDKTREIESIPVSSETIFLRVKVTADKMCQFEYSKDGRQYLSIGESFKATTGKWIGAKVGLFCINPNMDETLSYADFDWFRME</sequence>
<dbReference type="InterPro" id="IPR041542">
    <property type="entry name" value="GH43_C2"/>
</dbReference>
<reference evidence="7 8" key="1">
    <citation type="submission" date="2022-01" db="EMBL/GenBank/DDBJ databases">
        <title>Labilibaculum sp. nov, a marine bacterium isolated from Antarctica.</title>
        <authorList>
            <person name="Dai W."/>
        </authorList>
    </citation>
    <scope>NUCLEOTIDE SEQUENCE [LARGE SCALE GENOMIC DNA]</scope>
    <source>
        <strain evidence="7 8">DW002</strain>
    </source>
</reference>
<keyword evidence="5" id="KW-0732">Signal</keyword>
<keyword evidence="8" id="KW-1185">Reference proteome</keyword>
<feature type="domain" description="Beta-xylosidase C-terminal Concanavalin A-like" evidence="6">
    <location>
        <begin position="331"/>
        <end position="525"/>
    </location>
</feature>
<dbReference type="SUPFAM" id="SSF49899">
    <property type="entry name" value="Concanavalin A-like lectins/glucanases"/>
    <property type="match status" value="1"/>
</dbReference>
<evidence type="ECO:0000256" key="3">
    <source>
        <dbReference type="ARBA" id="ARBA00023295"/>
    </source>
</evidence>
<evidence type="ECO:0000313" key="8">
    <source>
        <dbReference type="Proteomes" id="UP001528920"/>
    </source>
</evidence>
<evidence type="ECO:0000259" key="6">
    <source>
        <dbReference type="Pfam" id="PF17851"/>
    </source>
</evidence>
<dbReference type="CDD" id="cd09001">
    <property type="entry name" value="GH43_FsAxh1-like"/>
    <property type="match status" value="1"/>
</dbReference>
<comment type="caution">
    <text evidence="7">The sequence shown here is derived from an EMBL/GenBank/DDBJ whole genome shotgun (WGS) entry which is preliminary data.</text>
</comment>
<evidence type="ECO:0000313" key="7">
    <source>
        <dbReference type="EMBL" id="MDE5417379.1"/>
    </source>
</evidence>
<feature type="signal peptide" evidence="5">
    <location>
        <begin position="1"/>
        <end position="20"/>
    </location>
</feature>
<dbReference type="InterPro" id="IPR023296">
    <property type="entry name" value="Glyco_hydro_beta-prop_sf"/>
</dbReference>
<dbReference type="PANTHER" id="PTHR42812">
    <property type="entry name" value="BETA-XYLOSIDASE"/>
    <property type="match status" value="1"/>
</dbReference>
<dbReference type="RefSeq" id="WP_275108718.1">
    <property type="nucleotide sequence ID" value="NZ_JAKJSC010000001.1"/>
</dbReference>
<dbReference type="Gene3D" id="2.115.10.20">
    <property type="entry name" value="Glycosyl hydrolase domain, family 43"/>
    <property type="match status" value="1"/>
</dbReference>
<dbReference type="InterPro" id="IPR051795">
    <property type="entry name" value="Glycosyl_Hydrlase_43"/>
</dbReference>
<keyword evidence="3 4" id="KW-0326">Glycosidase</keyword>
<evidence type="ECO:0000256" key="4">
    <source>
        <dbReference type="RuleBase" id="RU361187"/>
    </source>
</evidence>
<dbReference type="SUPFAM" id="SSF75005">
    <property type="entry name" value="Arabinanase/levansucrase/invertase"/>
    <property type="match status" value="1"/>
</dbReference>
<evidence type="ECO:0000256" key="2">
    <source>
        <dbReference type="ARBA" id="ARBA00022801"/>
    </source>
</evidence>
<dbReference type="GO" id="GO:0016787">
    <property type="term" value="F:hydrolase activity"/>
    <property type="evidence" value="ECO:0007669"/>
    <property type="project" value="UniProtKB-KW"/>
</dbReference>
<evidence type="ECO:0000256" key="1">
    <source>
        <dbReference type="ARBA" id="ARBA00009865"/>
    </source>
</evidence>
<comment type="similarity">
    <text evidence="1 4">Belongs to the glycosyl hydrolase 43 family.</text>
</comment>
<proteinExistence type="inferred from homology"/>
<dbReference type="InterPro" id="IPR006710">
    <property type="entry name" value="Glyco_hydro_43"/>
</dbReference>
<protein>
    <submittedName>
        <fullName evidence="7">Glycoside hydrolase 43 family protein</fullName>
    </submittedName>
</protein>
<dbReference type="EMBL" id="JAKJSC010000001">
    <property type="protein sequence ID" value="MDE5417379.1"/>
    <property type="molecule type" value="Genomic_DNA"/>
</dbReference>
<dbReference type="PANTHER" id="PTHR42812:SF12">
    <property type="entry name" value="BETA-XYLOSIDASE-RELATED"/>
    <property type="match status" value="1"/>
</dbReference>
<accession>A0ABT5VPL7</accession>
<keyword evidence="2 4" id="KW-0378">Hydrolase</keyword>
<name>A0ABT5VPL7_9BACT</name>
<dbReference type="Gene3D" id="2.60.120.200">
    <property type="match status" value="1"/>
</dbReference>
<dbReference type="Pfam" id="PF04616">
    <property type="entry name" value="Glyco_hydro_43"/>
    <property type="match status" value="1"/>
</dbReference>
<organism evidence="7 8">
    <name type="scientific">Paralabilibaculum antarcticum</name>
    <dbReference type="NCBI Taxonomy" id="2912572"/>
    <lineage>
        <taxon>Bacteria</taxon>
        <taxon>Pseudomonadati</taxon>
        <taxon>Bacteroidota</taxon>
        <taxon>Bacteroidia</taxon>
        <taxon>Marinilabiliales</taxon>
        <taxon>Marinifilaceae</taxon>
        <taxon>Paralabilibaculum</taxon>
    </lineage>
</organism>
<feature type="chain" id="PRO_5046782966" evidence="5">
    <location>
        <begin position="21"/>
        <end position="525"/>
    </location>
</feature>
<dbReference type="InterPro" id="IPR013320">
    <property type="entry name" value="ConA-like_dom_sf"/>
</dbReference>